<protein>
    <submittedName>
        <fullName evidence="1">Uncharacterized protein</fullName>
    </submittedName>
</protein>
<evidence type="ECO:0000313" key="2">
    <source>
        <dbReference type="Proteomes" id="UP000317178"/>
    </source>
</evidence>
<evidence type="ECO:0000313" key="1">
    <source>
        <dbReference type="EMBL" id="QDU81472.1"/>
    </source>
</evidence>
<sequence length="73" mass="8137">MRVQIETALGNGVRAVPFLSIYSTINDKTGRHNKRVDKAKPEIIAGYSGPNEEFFHRVSHLNVTDSGAQNHVF</sequence>
<accession>A0A518CQG8</accession>
<dbReference type="Proteomes" id="UP000317178">
    <property type="component" value="Chromosome"/>
</dbReference>
<name>A0A518CQG8_9PLAN</name>
<keyword evidence="2" id="KW-1185">Reference proteome</keyword>
<organism evidence="1 2">
    <name type="scientific">Polystyrenella longa</name>
    <dbReference type="NCBI Taxonomy" id="2528007"/>
    <lineage>
        <taxon>Bacteria</taxon>
        <taxon>Pseudomonadati</taxon>
        <taxon>Planctomycetota</taxon>
        <taxon>Planctomycetia</taxon>
        <taxon>Planctomycetales</taxon>
        <taxon>Planctomycetaceae</taxon>
        <taxon>Polystyrenella</taxon>
    </lineage>
</organism>
<reference evidence="1 2" key="1">
    <citation type="submission" date="2019-02" db="EMBL/GenBank/DDBJ databases">
        <title>Deep-cultivation of Planctomycetes and their phenomic and genomic characterization uncovers novel biology.</title>
        <authorList>
            <person name="Wiegand S."/>
            <person name="Jogler M."/>
            <person name="Boedeker C."/>
            <person name="Pinto D."/>
            <person name="Vollmers J."/>
            <person name="Rivas-Marin E."/>
            <person name="Kohn T."/>
            <person name="Peeters S.H."/>
            <person name="Heuer A."/>
            <person name="Rast P."/>
            <person name="Oberbeckmann S."/>
            <person name="Bunk B."/>
            <person name="Jeske O."/>
            <person name="Meyerdierks A."/>
            <person name="Storesund J.E."/>
            <person name="Kallscheuer N."/>
            <person name="Luecker S."/>
            <person name="Lage O.M."/>
            <person name="Pohl T."/>
            <person name="Merkel B.J."/>
            <person name="Hornburger P."/>
            <person name="Mueller R.-W."/>
            <person name="Bruemmer F."/>
            <person name="Labrenz M."/>
            <person name="Spormann A.M."/>
            <person name="Op den Camp H."/>
            <person name="Overmann J."/>
            <person name="Amann R."/>
            <person name="Jetten M.S.M."/>
            <person name="Mascher T."/>
            <person name="Medema M.H."/>
            <person name="Devos D.P."/>
            <person name="Kaster A.-K."/>
            <person name="Ovreas L."/>
            <person name="Rohde M."/>
            <person name="Galperin M.Y."/>
            <person name="Jogler C."/>
        </authorList>
    </citation>
    <scope>NUCLEOTIDE SEQUENCE [LARGE SCALE GENOMIC DNA]</scope>
    <source>
        <strain evidence="1 2">Pla110</strain>
    </source>
</reference>
<dbReference type="AlphaFoldDB" id="A0A518CQG8"/>
<dbReference type="EMBL" id="CP036281">
    <property type="protein sequence ID" value="QDU81472.1"/>
    <property type="molecule type" value="Genomic_DNA"/>
</dbReference>
<dbReference type="KEGG" id="plon:Pla110_32140"/>
<proteinExistence type="predicted"/>
<gene>
    <name evidence="1" type="ORF">Pla110_32140</name>
</gene>